<dbReference type="STRING" id="1348612.A0A397JJS3"/>
<protein>
    <recommendedName>
        <fullName evidence="1">Protein kinase domain-containing protein</fullName>
    </recommendedName>
</protein>
<dbReference type="InterPro" id="IPR051681">
    <property type="entry name" value="Ser/Thr_Kinases-Pseudokinases"/>
</dbReference>
<comment type="caution">
    <text evidence="2">The sequence shown here is derived from an EMBL/GenBank/DDBJ whole genome shotgun (WGS) entry which is preliminary data.</text>
</comment>
<dbReference type="AlphaFoldDB" id="A0A397JJS3"/>
<dbReference type="GO" id="GO:0005524">
    <property type="term" value="F:ATP binding"/>
    <property type="evidence" value="ECO:0007669"/>
    <property type="project" value="InterPro"/>
</dbReference>
<dbReference type="InterPro" id="IPR001245">
    <property type="entry name" value="Ser-Thr/Tyr_kinase_cat_dom"/>
</dbReference>
<evidence type="ECO:0000313" key="3">
    <source>
        <dbReference type="Proteomes" id="UP000266861"/>
    </source>
</evidence>
<dbReference type="SMART" id="SM00220">
    <property type="entry name" value="S_TKc"/>
    <property type="match status" value="1"/>
</dbReference>
<organism evidence="2 3">
    <name type="scientific">Diversispora epigaea</name>
    <dbReference type="NCBI Taxonomy" id="1348612"/>
    <lineage>
        <taxon>Eukaryota</taxon>
        <taxon>Fungi</taxon>
        <taxon>Fungi incertae sedis</taxon>
        <taxon>Mucoromycota</taxon>
        <taxon>Glomeromycotina</taxon>
        <taxon>Glomeromycetes</taxon>
        <taxon>Diversisporales</taxon>
        <taxon>Diversisporaceae</taxon>
        <taxon>Diversispora</taxon>
    </lineage>
</organism>
<dbReference type="PANTHER" id="PTHR44329">
    <property type="entry name" value="SERINE/THREONINE-PROTEIN KINASE TNNI3K-RELATED"/>
    <property type="match status" value="1"/>
</dbReference>
<proteinExistence type="predicted"/>
<dbReference type="Gene3D" id="1.10.510.10">
    <property type="entry name" value="Transferase(Phosphotransferase) domain 1"/>
    <property type="match status" value="1"/>
</dbReference>
<feature type="domain" description="Protein kinase" evidence="1">
    <location>
        <begin position="1"/>
        <end position="282"/>
    </location>
</feature>
<dbReference type="Pfam" id="PF07714">
    <property type="entry name" value="PK_Tyr_Ser-Thr"/>
    <property type="match status" value="1"/>
</dbReference>
<name>A0A397JJS3_9GLOM</name>
<gene>
    <name evidence="2" type="ORF">Glove_25g43</name>
</gene>
<evidence type="ECO:0000259" key="1">
    <source>
        <dbReference type="PROSITE" id="PS50011"/>
    </source>
</evidence>
<dbReference type="GO" id="GO:0004674">
    <property type="term" value="F:protein serine/threonine kinase activity"/>
    <property type="evidence" value="ECO:0007669"/>
    <property type="project" value="TreeGrafter"/>
</dbReference>
<dbReference type="InterPro" id="IPR000719">
    <property type="entry name" value="Prot_kinase_dom"/>
</dbReference>
<reference evidence="2 3" key="1">
    <citation type="submission" date="2018-08" db="EMBL/GenBank/DDBJ databases">
        <title>Genome and evolution of the arbuscular mycorrhizal fungus Diversispora epigaea (formerly Glomus versiforme) and its bacterial endosymbionts.</title>
        <authorList>
            <person name="Sun X."/>
            <person name="Fei Z."/>
            <person name="Harrison M."/>
        </authorList>
    </citation>
    <scope>NUCLEOTIDE SEQUENCE [LARGE SCALE GENOMIC DNA]</scope>
    <source>
        <strain evidence="2 3">IT104</strain>
    </source>
</reference>
<evidence type="ECO:0000313" key="2">
    <source>
        <dbReference type="EMBL" id="RHZ88221.1"/>
    </source>
</evidence>
<dbReference type="SUPFAM" id="SSF56112">
    <property type="entry name" value="Protein kinase-like (PK-like)"/>
    <property type="match status" value="1"/>
</dbReference>
<dbReference type="EMBL" id="PQFF01000023">
    <property type="protein sequence ID" value="RHZ88221.1"/>
    <property type="molecule type" value="Genomic_DNA"/>
</dbReference>
<dbReference type="Proteomes" id="UP000266861">
    <property type="component" value="Unassembled WGS sequence"/>
</dbReference>
<sequence>MQLKAYFHEKYLIIYILNEDRKEIKNQVNKKWQYAPNAIKNDFDKWTSGNDTIDKFIQDSQLNANYRFGVIEWIPYDRLEYIKQIAKDRKEIKNQVNKKWQYAPNAIKNDFDKWTSGNDTIDKFIQDSQLNANYRFGVIEWIPYDRLEYIKQIAKGGLGRYIKWKKKLHYLRGLADKLKTIHGSAPEVLSGEEYTKAADVYSFGIITCEMITGIPPYHDIPHNKDLAMKICNGLRPKIPFHTPKLITRMIMRCWDAQVTRQPTFVTNMTATTSLDYKTHPQAIYTSRLLNFSSLPKPKNDENFEKKLDELTKSISDLSTTDSGVIDLDMSNFN</sequence>
<accession>A0A397JJS3</accession>
<dbReference type="OrthoDB" id="20134at2759"/>
<dbReference type="PROSITE" id="PS50011">
    <property type="entry name" value="PROTEIN_KINASE_DOM"/>
    <property type="match status" value="1"/>
</dbReference>
<keyword evidence="3" id="KW-1185">Reference proteome</keyword>
<dbReference type="InterPro" id="IPR011009">
    <property type="entry name" value="Kinase-like_dom_sf"/>
</dbReference>